<keyword evidence="5" id="KW-0472">Membrane</keyword>
<evidence type="ECO:0000256" key="6">
    <source>
        <dbReference type="ARBA" id="ARBA00023139"/>
    </source>
</evidence>
<feature type="domain" description="Spore germination protein N-terminal" evidence="9">
    <location>
        <begin position="25"/>
        <end position="198"/>
    </location>
</feature>
<dbReference type="Proteomes" id="UP000838324">
    <property type="component" value="Unassembled WGS sequence"/>
</dbReference>
<evidence type="ECO:0000313" key="10">
    <source>
        <dbReference type="EMBL" id="CAH1192054.1"/>
    </source>
</evidence>
<dbReference type="Pfam" id="PF25198">
    <property type="entry name" value="Spore_GerAC_N"/>
    <property type="match status" value="1"/>
</dbReference>
<evidence type="ECO:0000256" key="5">
    <source>
        <dbReference type="ARBA" id="ARBA00023136"/>
    </source>
</evidence>
<organism evidence="10 11">
    <name type="scientific">Paenibacillus auburnensis</name>
    <dbReference type="NCBI Taxonomy" id="2905649"/>
    <lineage>
        <taxon>Bacteria</taxon>
        <taxon>Bacillati</taxon>
        <taxon>Bacillota</taxon>
        <taxon>Bacilli</taxon>
        <taxon>Bacillales</taxon>
        <taxon>Paenibacillaceae</taxon>
        <taxon>Paenibacillus</taxon>
    </lineage>
</organism>
<dbReference type="RefSeq" id="WP_236330046.1">
    <property type="nucleotide sequence ID" value="NZ_CAKMMG010000001.1"/>
</dbReference>
<evidence type="ECO:0000256" key="1">
    <source>
        <dbReference type="ARBA" id="ARBA00004635"/>
    </source>
</evidence>
<evidence type="ECO:0000313" key="11">
    <source>
        <dbReference type="Proteomes" id="UP000838324"/>
    </source>
</evidence>
<dbReference type="Pfam" id="PF05504">
    <property type="entry name" value="Spore_GerAC"/>
    <property type="match status" value="1"/>
</dbReference>
<feature type="domain" description="Spore germination GerAC-like C-terminal" evidence="8">
    <location>
        <begin position="225"/>
        <end position="388"/>
    </location>
</feature>
<dbReference type="InterPro" id="IPR008844">
    <property type="entry name" value="Spore_GerAC-like"/>
</dbReference>
<gene>
    <name evidence="10" type="primary">gerBC_4</name>
    <name evidence="10" type="ORF">PAECIP111892_00834</name>
</gene>
<comment type="caution">
    <text evidence="10">The sequence shown here is derived from an EMBL/GenBank/DDBJ whole genome shotgun (WGS) entry which is preliminary data.</text>
</comment>
<dbReference type="Gene3D" id="3.30.300.210">
    <property type="entry name" value="Nutrient germinant receptor protein C, domain 3"/>
    <property type="match status" value="1"/>
</dbReference>
<dbReference type="InterPro" id="IPR057336">
    <property type="entry name" value="GerAC_N"/>
</dbReference>
<comment type="similarity">
    <text evidence="2">Belongs to the GerABKC lipoprotein family.</text>
</comment>
<evidence type="ECO:0000259" key="9">
    <source>
        <dbReference type="Pfam" id="PF25198"/>
    </source>
</evidence>
<evidence type="ECO:0000256" key="2">
    <source>
        <dbReference type="ARBA" id="ARBA00007886"/>
    </source>
</evidence>
<sequence length="402" mass="44984">MLRKGLLLFMAVILCLLQSGCWDWVEVNQSSMLTGMAIEPGKNGMLKLTMEVLNPAEAQRVQSSSGGPPTLLYTMEGKSISEASSRMNEMVERKIIYSHIHMVVVDESIARKGLNQIIDVLQRSRFVREDVLILIAKDTPASDVLKIMYPSGQYSSWKLRMQIIHFYRSWGGTPKSTLYNYTDAILSEGREPVLAAISVEGEVNNSENSKDTTSSIPRAIVKCAGSAVFKEDKLIGFISVPDTRLLNMIRDKITGTSFAVPVDKKQGVATIRMDPIHTTMDVTLESGRPQVKLSIAGEGHVSSIDTDLPLDTAAGYRQLEQMESNFLNEQVKSTISRVQREFGVDIFGFGEYMNRHHYSEYKLVKQDWNGHFKAAEIEVSSRIVISRSDLKTRRLNKPDVGQ</sequence>
<evidence type="ECO:0000256" key="4">
    <source>
        <dbReference type="ARBA" id="ARBA00022729"/>
    </source>
</evidence>
<dbReference type="EMBL" id="CAKMMG010000001">
    <property type="protein sequence ID" value="CAH1192054.1"/>
    <property type="molecule type" value="Genomic_DNA"/>
</dbReference>
<dbReference type="InterPro" id="IPR038501">
    <property type="entry name" value="Spore_GerAC_C_sf"/>
</dbReference>
<dbReference type="PANTHER" id="PTHR35789">
    <property type="entry name" value="SPORE GERMINATION PROTEIN B3"/>
    <property type="match status" value="1"/>
</dbReference>
<dbReference type="InterPro" id="IPR046953">
    <property type="entry name" value="Spore_GerAC-like_C"/>
</dbReference>
<keyword evidence="3" id="KW-0309">Germination</keyword>
<comment type="subcellular location">
    <subcellularLocation>
        <location evidence="1">Membrane</location>
        <topology evidence="1">Lipid-anchor</topology>
    </subcellularLocation>
</comment>
<dbReference type="NCBIfam" id="TIGR02887">
    <property type="entry name" value="spore_ger_x_C"/>
    <property type="match status" value="1"/>
</dbReference>
<name>A0ABM9BSL4_9BACL</name>
<keyword evidence="6" id="KW-0564">Palmitate</keyword>
<dbReference type="PANTHER" id="PTHR35789:SF1">
    <property type="entry name" value="SPORE GERMINATION PROTEIN B3"/>
    <property type="match status" value="1"/>
</dbReference>
<evidence type="ECO:0000256" key="3">
    <source>
        <dbReference type="ARBA" id="ARBA00022544"/>
    </source>
</evidence>
<reference evidence="10" key="1">
    <citation type="submission" date="2022-01" db="EMBL/GenBank/DDBJ databases">
        <authorList>
            <person name="Criscuolo A."/>
        </authorList>
    </citation>
    <scope>NUCLEOTIDE SEQUENCE</scope>
    <source>
        <strain evidence="10">CIP111892</strain>
    </source>
</reference>
<evidence type="ECO:0000256" key="7">
    <source>
        <dbReference type="ARBA" id="ARBA00023288"/>
    </source>
</evidence>
<keyword evidence="4" id="KW-0732">Signal</keyword>
<evidence type="ECO:0000259" key="8">
    <source>
        <dbReference type="Pfam" id="PF05504"/>
    </source>
</evidence>
<keyword evidence="11" id="KW-1185">Reference proteome</keyword>
<proteinExistence type="inferred from homology"/>
<keyword evidence="7" id="KW-0449">Lipoprotein</keyword>
<protein>
    <submittedName>
        <fullName evidence="10">Spore germination protein B3</fullName>
    </submittedName>
</protein>
<accession>A0ABM9BSL4</accession>